<dbReference type="Gene3D" id="3.40.50.10540">
    <property type="entry name" value="Crotonobetainyl-coa:carnitine coa-transferase, domain 1"/>
    <property type="match status" value="1"/>
</dbReference>
<dbReference type="PANTHER" id="PTHR48207:SF3">
    <property type="entry name" value="SUCCINATE--HYDROXYMETHYLGLUTARATE COA-TRANSFERASE"/>
    <property type="match status" value="1"/>
</dbReference>
<dbReference type="SUPFAM" id="SSF89796">
    <property type="entry name" value="CoA-transferase family III (CaiB/BaiF)"/>
    <property type="match status" value="1"/>
</dbReference>
<dbReference type="EMBL" id="ATHO01000130">
    <property type="protein sequence ID" value="EQB04266.1"/>
    <property type="molecule type" value="Genomic_DNA"/>
</dbReference>
<dbReference type="AlphaFoldDB" id="T0GKG1"/>
<keyword evidence="3" id="KW-1185">Reference proteome</keyword>
<dbReference type="Pfam" id="PF02515">
    <property type="entry name" value="CoA_transf_3"/>
    <property type="match status" value="1"/>
</dbReference>
<dbReference type="Proteomes" id="UP000015525">
    <property type="component" value="Unassembled WGS sequence"/>
</dbReference>
<organism evidence="2 3">
    <name type="scientific">Sphingobium quisquiliarum P25</name>
    <dbReference type="NCBI Taxonomy" id="1329909"/>
    <lineage>
        <taxon>Bacteria</taxon>
        <taxon>Pseudomonadati</taxon>
        <taxon>Pseudomonadota</taxon>
        <taxon>Alphaproteobacteria</taxon>
        <taxon>Sphingomonadales</taxon>
        <taxon>Sphingomonadaceae</taxon>
        <taxon>Sphingobium</taxon>
    </lineage>
</organism>
<proteinExistence type="predicted"/>
<name>T0GKG1_9SPHN</name>
<dbReference type="InterPro" id="IPR003673">
    <property type="entry name" value="CoA-Trfase_fam_III"/>
</dbReference>
<dbReference type="GO" id="GO:0008410">
    <property type="term" value="F:CoA-transferase activity"/>
    <property type="evidence" value="ECO:0007669"/>
    <property type="project" value="TreeGrafter"/>
</dbReference>
<dbReference type="Gene3D" id="3.30.1540.10">
    <property type="entry name" value="formyl-coa transferase, domain 3"/>
    <property type="match status" value="1"/>
</dbReference>
<sequence>MAGPPLAGIKVLELARILAGPWAGQLLADLGAEVIKVESPSGDDTRRWGPPFVENGDGTRDAAYFHAANRGKRSLAIDFTTPEGQAEVRRLAVEADVLIENFKVGGLKKYGLSFDDLAALNPRLVYCSITGFGQTGPYAARAGYDFIVQGMSGIMDLTGDPAGPPQKIGVAYADIMTGLYAVTGIQAALIQRESTGRGQHVDAALFDVMVATLANQAMNCLISGKSPQRLGNAHPNIVPYDVYPAADGWFILATGNDAQFARVSALLGIAPGPHLATNAGRVAARAEVFDMISAATKLSKRDDLLARLEAAAVPAGPINSVAEALADPQIAARGIVRSFAREGGGSVPGLVTPLHFSAASLACGAASPQLDDAHDHRRTFT</sequence>
<evidence type="ECO:0008006" key="4">
    <source>
        <dbReference type="Google" id="ProtNLM"/>
    </source>
</evidence>
<evidence type="ECO:0000313" key="2">
    <source>
        <dbReference type="EMBL" id="EQB04266.1"/>
    </source>
</evidence>
<keyword evidence="1" id="KW-0808">Transferase</keyword>
<reference evidence="2 3" key="1">
    <citation type="journal article" date="2013" name="Genome Announc.">
        <title>Draft Genome Sequence of Sphingobium quisquiliarum Strain P25T, a Novel Hexachlorocyclohexane (HCH)-Degrading Bacterium Isolated from an HCH Dumpsite.</title>
        <authorList>
            <person name="Kumar Singh A."/>
            <person name="Sangwan N."/>
            <person name="Sharma A."/>
            <person name="Gupta V."/>
            <person name="Khurana J.P."/>
            <person name="Lal R."/>
        </authorList>
    </citation>
    <scope>NUCLEOTIDE SEQUENCE [LARGE SCALE GENOMIC DNA]</scope>
    <source>
        <strain evidence="2 3">P25</strain>
    </source>
</reference>
<protein>
    <recommendedName>
        <fullName evidence="4">CoA transferase</fullName>
    </recommendedName>
</protein>
<dbReference type="InterPro" id="IPR050483">
    <property type="entry name" value="CoA-transferase_III_domain"/>
</dbReference>
<evidence type="ECO:0000313" key="3">
    <source>
        <dbReference type="Proteomes" id="UP000015525"/>
    </source>
</evidence>
<gene>
    <name evidence="2" type="ORF">L288_14400</name>
</gene>
<dbReference type="InterPro" id="IPR044855">
    <property type="entry name" value="CoA-Trfase_III_dom3_sf"/>
</dbReference>
<dbReference type="InterPro" id="IPR023606">
    <property type="entry name" value="CoA-Trfase_III_dom_1_sf"/>
</dbReference>
<dbReference type="PANTHER" id="PTHR48207">
    <property type="entry name" value="SUCCINATE--HYDROXYMETHYLGLUTARATE COA-TRANSFERASE"/>
    <property type="match status" value="1"/>
</dbReference>
<accession>T0GKG1</accession>
<dbReference type="RefSeq" id="WP_021238999.1">
    <property type="nucleotide sequence ID" value="NZ_ATHO01000130.1"/>
</dbReference>
<evidence type="ECO:0000256" key="1">
    <source>
        <dbReference type="ARBA" id="ARBA00022679"/>
    </source>
</evidence>
<dbReference type="PATRIC" id="fig|1329909.3.peg.2765"/>
<comment type="caution">
    <text evidence="2">The sequence shown here is derived from an EMBL/GenBank/DDBJ whole genome shotgun (WGS) entry which is preliminary data.</text>
</comment>